<reference evidence="1 2" key="1">
    <citation type="submission" date="2015-04" db="EMBL/GenBank/DDBJ databases">
        <title>Draft Genome Sequences of Eight Spore-Forming Food Isolates of Bacillus cereus Genome sequencing.</title>
        <authorList>
            <person name="Krawcyk A.O."/>
            <person name="de Jong A."/>
            <person name="Eijlander R.T."/>
            <person name="Berendsen E.M."/>
            <person name="Holsappel S."/>
            <person name="Wells-Bennik M."/>
            <person name="Kuipers O.P."/>
        </authorList>
    </citation>
    <scope>NUCLEOTIDE SEQUENCE [LARGE SCALE GENOMIC DNA]</scope>
    <source>
        <strain evidence="1 2">B4077</strain>
    </source>
</reference>
<dbReference type="Proteomes" id="UP000035214">
    <property type="component" value="Unassembled WGS sequence"/>
</dbReference>
<comment type="caution">
    <text evidence="1">The sequence shown here is derived from an EMBL/GenBank/DDBJ whole genome shotgun (WGS) entry which is preliminary data.</text>
</comment>
<dbReference type="PATRIC" id="fig|1396.428.peg.2811"/>
<gene>
    <name evidence="1" type="ORF">B4077_3430</name>
</gene>
<sequence>MWTIEKIMVEIMKGEKEFISNKRNIVLFYPKLFVKVDT</sequence>
<accession>A0A0G8F607</accession>
<protein>
    <submittedName>
        <fullName evidence="1">Uncharacterized protein</fullName>
    </submittedName>
</protein>
<evidence type="ECO:0000313" key="2">
    <source>
        <dbReference type="Proteomes" id="UP000035214"/>
    </source>
</evidence>
<evidence type="ECO:0000313" key="1">
    <source>
        <dbReference type="EMBL" id="KLA31162.1"/>
    </source>
</evidence>
<proteinExistence type="predicted"/>
<dbReference type="EMBL" id="LCYI01000017">
    <property type="protein sequence ID" value="KLA31162.1"/>
    <property type="molecule type" value="Genomic_DNA"/>
</dbReference>
<organism evidence="1 2">
    <name type="scientific">Bacillus cereus</name>
    <dbReference type="NCBI Taxonomy" id="1396"/>
    <lineage>
        <taxon>Bacteria</taxon>
        <taxon>Bacillati</taxon>
        <taxon>Bacillota</taxon>
        <taxon>Bacilli</taxon>
        <taxon>Bacillales</taxon>
        <taxon>Bacillaceae</taxon>
        <taxon>Bacillus</taxon>
        <taxon>Bacillus cereus group</taxon>
    </lineage>
</organism>
<dbReference type="AlphaFoldDB" id="A0A0G8F607"/>
<name>A0A0G8F607_BACCE</name>